<organism evidence="2 3">
    <name type="scientific">Vespula maculifrons</name>
    <name type="common">Eastern yellow jacket</name>
    <name type="synonym">Wasp</name>
    <dbReference type="NCBI Taxonomy" id="7453"/>
    <lineage>
        <taxon>Eukaryota</taxon>
        <taxon>Metazoa</taxon>
        <taxon>Ecdysozoa</taxon>
        <taxon>Arthropoda</taxon>
        <taxon>Hexapoda</taxon>
        <taxon>Insecta</taxon>
        <taxon>Pterygota</taxon>
        <taxon>Neoptera</taxon>
        <taxon>Endopterygota</taxon>
        <taxon>Hymenoptera</taxon>
        <taxon>Apocrita</taxon>
        <taxon>Aculeata</taxon>
        <taxon>Vespoidea</taxon>
        <taxon>Vespidae</taxon>
        <taxon>Vespinae</taxon>
        <taxon>Vespula</taxon>
    </lineage>
</organism>
<reference evidence="2 3" key="1">
    <citation type="journal article" date="2024" name="Ann. Entomol. Soc. Am.">
        <title>Genomic analyses of the southern and eastern yellowjacket wasps (Hymenoptera: Vespidae) reveal evolutionary signatures of social life.</title>
        <authorList>
            <person name="Catto M.A."/>
            <person name="Caine P.B."/>
            <person name="Orr S.E."/>
            <person name="Hunt B.G."/>
            <person name="Goodisman M.A.D."/>
        </authorList>
    </citation>
    <scope>NUCLEOTIDE SEQUENCE [LARGE SCALE GENOMIC DNA]</scope>
    <source>
        <strain evidence="2">232</strain>
        <tissue evidence="2">Head and thorax</tissue>
    </source>
</reference>
<name>A0ABD2AVL5_VESMC</name>
<evidence type="ECO:0000313" key="2">
    <source>
        <dbReference type="EMBL" id="KAL2724659.1"/>
    </source>
</evidence>
<gene>
    <name evidence="2" type="ORF">V1477_018520</name>
</gene>
<evidence type="ECO:0000256" key="1">
    <source>
        <dbReference type="SAM" id="MobiDB-lite"/>
    </source>
</evidence>
<protein>
    <submittedName>
        <fullName evidence="2">Uncharacterized protein</fullName>
    </submittedName>
</protein>
<feature type="region of interest" description="Disordered" evidence="1">
    <location>
        <begin position="48"/>
        <end position="92"/>
    </location>
</feature>
<feature type="compositionally biased region" description="Low complexity" evidence="1">
    <location>
        <begin position="51"/>
        <end position="83"/>
    </location>
</feature>
<dbReference type="Proteomes" id="UP001607303">
    <property type="component" value="Unassembled WGS sequence"/>
</dbReference>
<sequence length="138" mass="15275">MPRIRLSKSSKHCGSSLWARFDPPYLRQHTALTSDVVFLLKLETLTRNTCSTNSSSSSKSSKSSNSSSSSSSSNSKSSSNSRTSTRREGEHTLYRSTMIYEKQLTSVTWLRVTAVESMPSLVLVSLLSLEMYTSGLHL</sequence>
<accession>A0ABD2AVL5</accession>
<comment type="caution">
    <text evidence="2">The sequence shown here is derived from an EMBL/GenBank/DDBJ whole genome shotgun (WGS) entry which is preliminary data.</text>
</comment>
<dbReference type="EMBL" id="JAYRBN010000112">
    <property type="protein sequence ID" value="KAL2724659.1"/>
    <property type="molecule type" value="Genomic_DNA"/>
</dbReference>
<keyword evidence="3" id="KW-1185">Reference proteome</keyword>
<evidence type="ECO:0000313" key="3">
    <source>
        <dbReference type="Proteomes" id="UP001607303"/>
    </source>
</evidence>
<dbReference type="AlphaFoldDB" id="A0ABD2AVL5"/>
<proteinExistence type="predicted"/>